<evidence type="ECO:0000313" key="2">
    <source>
        <dbReference type="EMBL" id="KAF7135214.1"/>
    </source>
</evidence>
<gene>
    <name evidence="2" type="ORF">RHSIM_Rhsim08G0183800</name>
</gene>
<dbReference type="Proteomes" id="UP000626092">
    <property type="component" value="Unassembled WGS sequence"/>
</dbReference>
<dbReference type="EMBL" id="WJXA01000008">
    <property type="protein sequence ID" value="KAF7135214.1"/>
    <property type="molecule type" value="Genomic_DNA"/>
</dbReference>
<proteinExistence type="predicted"/>
<dbReference type="AlphaFoldDB" id="A0A834GHF1"/>
<protein>
    <submittedName>
        <fullName evidence="2">Uncharacterized protein</fullName>
    </submittedName>
</protein>
<comment type="caution">
    <text evidence="2">The sequence shown here is derived from an EMBL/GenBank/DDBJ whole genome shotgun (WGS) entry which is preliminary data.</text>
</comment>
<reference evidence="2" key="1">
    <citation type="submission" date="2019-11" db="EMBL/GenBank/DDBJ databases">
        <authorList>
            <person name="Liu Y."/>
            <person name="Hou J."/>
            <person name="Li T.-Q."/>
            <person name="Guan C.-H."/>
            <person name="Wu X."/>
            <person name="Wu H.-Z."/>
            <person name="Ling F."/>
            <person name="Zhang R."/>
            <person name="Shi X.-G."/>
            <person name="Ren J.-P."/>
            <person name="Chen E.-F."/>
            <person name="Sun J.-M."/>
        </authorList>
    </citation>
    <scope>NUCLEOTIDE SEQUENCE</scope>
    <source>
        <strain evidence="2">Adult_tree_wgs_1</strain>
        <tissue evidence="2">Leaves</tissue>
    </source>
</reference>
<organism evidence="2 3">
    <name type="scientific">Rhododendron simsii</name>
    <name type="common">Sims's rhododendron</name>
    <dbReference type="NCBI Taxonomy" id="118357"/>
    <lineage>
        <taxon>Eukaryota</taxon>
        <taxon>Viridiplantae</taxon>
        <taxon>Streptophyta</taxon>
        <taxon>Embryophyta</taxon>
        <taxon>Tracheophyta</taxon>
        <taxon>Spermatophyta</taxon>
        <taxon>Magnoliopsida</taxon>
        <taxon>eudicotyledons</taxon>
        <taxon>Gunneridae</taxon>
        <taxon>Pentapetalae</taxon>
        <taxon>asterids</taxon>
        <taxon>Ericales</taxon>
        <taxon>Ericaceae</taxon>
        <taxon>Ericoideae</taxon>
        <taxon>Rhodoreae</taxon>
        <taxon>Rhododendron</taxon>
    </lineage>
</organism>
<name>A0A834GHF1_RHOSS</name>
<sequence>MKSFGSFVTDDDKHMERFKELITAYNQLRVKYEQKGGEAVEGQPAVYGQPQQYEQQPEQAESPTGEPSLKFPKYDTGNWRQMKD</sequence>
<evidence type="ECO:0000313" key="3">
    <source>
        <dbReference type="Proteomes" id="UP000626092"/>
    </source>
</evidence>
<evidence type="ECO:0000256" key="1">
    <source>
        <dbReference type="SAM" id="MobiDB-lite"/>
    </source>
</evidence>
<accession>A0A834GHF1</accession>
<feature type="compositionally biased region" description="Low complexity" evidence="1">
    <location>
        <begin position="49"/>
        <end position="63"/>
    </location>
</feature>
<keyword evidence="3" id="KW-1185">Reference proteome</keyword>
<feature type="region of interest" description="Disordered" evidence="1">
    <location>
        <begin position="41"/>
        <end position="84"/>
    </location>
</feature>